<dbReference type="AlphaFoldDB" id="S4XCS7"/>
<dbReference type="RefSeq" id="WP_020440754.1">
    <property type="nucleotide sequence ID" value="NC_021663.1"/>
</dbReference>
<dbReference type="Proteomes" id="UP000014809">
    <property type="component" value="Chromosome"/>
</dbReference>
<sequence>MTGTPTTRWTIINASAGSGKTYRLTELLTERLSRGVDDAAPLKPSQIIATTFTRAAAAELTQRIRAGLIDQGHLEQAAALPTALIGTVNSVTGRILTDFAVDAGRTPDLQVLTEDTAQKVFTLSTDQIIADAEESHRNLLTRTGYNRGDEKYGSKAKVNWGDTIRRITDYARANNIAPADLADCAEDSISTLTDVLDAEAGDTPPTDTRRILADAAVTNPDVLRAEITDGKPKALNNRIDALHRFARTVKEDFNSLPWFVWMQAAEAKIPGAGTGEPIKRIRETYGGLVNSSQFLADPALRQDLAELTRLVFATAAESLRNYQEYKDALGLIDFTDQEQLTLRLLRGDGVDPDTAQAVRETIADRYRVLVVDEFQDTSPLQLALFTELADLVEEVIWVGDPKQSIYAFRGADPSLMDEAVDALTDPDGLAGTAETLRYSYRTRQAPLDLSNRLFSRLFPDTTVTLSVPDNRALAYAQDGVLAPGETVTWGPHPEAKVSNSEWFSRIADGLSSLGTEPVADGEVPRRAVLTRSKAHAADVRAALHDRGIACVGSGVPLSDTREGQLVAAALSYLIDGEATQSLIELITLLPDHPAHGTWFDDLTGAIDREARSELFDVWGRADVLAPITRLRGKLTTVSVRELVVVIMDALDLRGRTAASQDPTTRTGAVLGILRAVEDYTADRESEGAPATPAGFLDYLSDEETGTAPVNDPGAVEVTTVHSAKGLEWDTVVVAMADKQSEGKEMFSPAGVWVQATRALTMSDPLAGRSIRFWPETLLAHPGVKQALAETPVQVARRQAEVHEERRLLYVAMTRAKFRTVLAPKTSIRMWKAFRTLDSAKNVPVEVLAPFAIQDDELDALTVDSEPLPAVYLPEPEESPVPSRMLDVDRDVTPVDREVIPATFPASSVDATPELDAAATVTVIADLGAPLVTGGAEGWNKVGDCIHSYLAAPLQTLDASMKNQVATRLVTNWGVSDKVTAAQVVESGERWIRWLDSQFPDAATATEVPFTWTNDAHQRAQGWIDQLITVPGDSGDRQIIVDHKTYPGTDPVGHVTKNYLGQMDVYRQAMTDISGVSPAQILIHLPLLGSVVEVVLP</sequence>
<dbReference type="GO" id="GO:0000725">
    <property type="term" value="P:recombinational repair"/>
    <property type="evidence" value="ECO:0007669"/>
    <property type="project" value="TreeGrafter"/>
</dbReference>
<dbReference type="OrthoDB" id="9810135at2"/>
<organism evidence="12 13">
    <name type="scientific">Corynebacterium terpenotabidum Y-11</name>
    <dbReference type="NCBI Taxonomy" id="1200352"/>
    <lineage>
        <taxon>Bacteria</taxon>
        <taxon>Bacillati</taxon>
        <taxon>Actinomycetota</taxon>
        <taxon>Actinomycetes</taxon>
        <taxon>Mycobacteriales</taxon>
        <taxon>Corynebacteriaceae</taxon>
        <taxon>Corynebacterium</taxon>
    </lineage>
</organism>
<dbReference type="InterPro" id="IPR000212">
    <property type="entry name" value="DNA_helicase_UvrD/REP"/>
</dbReference>
<keyword evidence="1 9" id="KW-0547">Nucleotide-binding</keyword>
<keyword evidence="5" id="KW-0413">Isomerase</keyword>
<dbReference type="SUPFAM" id="SSF52540">
    <property type="entry name" value="P-loop containing nucleoside triphosphate hydrolases"/>
    <property type="match status" value="1"/>
</dbReference>
<evidence type="ECO:0000256" key="1">
    <source>
        <dbReference type="ARBA" id="ARBA00022741"/>
    </source>
</evidence>
<dbReference type="PANTHER" id="PTHR11070:SF2">
    <property type="entry name" value="ATP-DEPENDENT DNA HELICASE SRS2"/>
    <property type="match status" value="1"/>
</dbReference>
<dbReference type="GO" id="GO:0016887">
    <property type="term" value="F:ATP hydrolysis activity"/>
    <property type="evidence" value="ECO:0007669"/>
    <property type="project" value="RHEA"/>
</dbReference>
<evidence type="ECO:0000313" key="12">
    <source>
        <dbReference type="EMBL" id="AGP30391.1"/>
    </source>
</evidence>
<evidence type="ECO:0000256" key="6">
    <source>
        <dbReference type="ARBA" id="ARBA00034617"/>
    </source>
</evidence>
<dbReference type="eggNOG" id="COG1074">
    <property type="taxonomic scope" value="Bacteria"/>
</dbReference>
<dbReference type="HOGENOM" id="CLU_001114_1_2_11"/>
<comment type="catalytic activity">
    <reaction evidence="8">
        <text>ATP + H2O = ADP + phosphate + H(+)</text>
        <dbReference type="Rhea" id="RHEA:13065"/>
        <dbReference type="ChEBI" id="CHEBI:15377"/>
        <dbReference type="ChEBI" id="CHEBI:15378"/>
        <dbReference type="ChEBI" id="CHEBI:30616"/>
        <dbReference type="ChEBI" id="CHEBI:43474"/>
        <dbReference type="ChEBI" id="CHEBI:456216"/>
        <dbReference type="EC" id="5.6.2.4"/>
    </reaction>
</comment>
<evidence type="ECO:0000259" key="10">
    <source>
        <dbReference type="PROSITE" id="PS51198"/>
    </source>
</evidence>
<dbReference type="EC" id="5.6.2.4" evidence="7"/>
<evidence type="ECO:0000256" key="7">
    <source>
        <dbReference type="ARBA" id="ARBA00034808"/>
    </source>
</evidence>
<dbReference type="PROSITE" id="PS51198">
    <property type="entry name" value="UVRD_HELICASE_ATP_BIND"/>
    <property type="match status" value="1"/>
</dbReference>
<dbReference type="InterPro" id="IPR027417">
    <property type="entry name" value="P-loop_NTPase"/>
</dbReference>
<keyword evidence="2 9" id="KW-0378">Hydrolase</keyword>
<accession>S4XCS7</accession>
<feature type="domain" description="UvrD-like helicase ATP-binding" evidence="10">
    <location>
        <begin position="1"/>
        <end position="443"/>
    </location>
</feature>
<reference evidence="12 13" key="1">
    <citation type="submission" date="2012-06" db="EMBL/GenBank/DDBJ databases">
        <title>Complete genome sequence of Corynebacterium terpenotabidum Y-11 (=DSM 44721).</title>
        <authorList>
            <person name="Ruckert C."/>
            <person name="Albersmeier A."/>
            <person name="Al-Dilaimi A."/>
            <person name="Szczepanowski R."/>
            <person name="Kalinowski J."/>
        </authorList>
    </citation>
    <scope>NUCLEOTIDE SEQUENCE [LARGE SCALE GENOMIC DNA]</scope>
    <source>
        <strain evidence="12 13">Y-11</strain>
    </source>
</reference>
<dbReference type="PATRIC" id="fig|1200352.3.peg.745"/>
<dbReference type="STRING" id="1200352.A606_03700"/>
<evidence type="ECO:0000256" key="5">
    <source>
        <dbReference type="ARBA" id="ARBA00023235"/>
    </source>
</evidence>
<keyword evidence="4 9" id="KW-0067">ATP-binding</keyword>
<dbReference type="KEGG" id="cter:A606_03700"/>
<evidence type="ECO:0000256" key="9">
    <source>
        <dbReference type="PROSITE-ProRule" id="PRU00560"/>
    </source>
</evidence>
<dbReference type="PANTHER" id="PTHR11070">
    <property type="entry name" value="UVRD / RECB / PCRA DNA HELICASE FAMILY MEMBER"/>
    <property type="match status" value="1"/>
</dbReference>
<dbReference type="Gene3D" id="1.10.486.10">
    <property type="entry name" value="PCRA, domain 4"/>
    <property type="match status" value="1"/>
</dbReference>
<dbReference type="PROSITE" id="PS51217">
    <property type="entry name" value="UVRD_HELICASE_CTER"/>
    <property type="match status" value="1"/>
</dbReference>
<feature type="domain" description="UvrD-like helicase C-terminal" evidence="11">
    <location>
        <begin position="444"/>
        <end position="725"/>
    </location>
</feature>
<name>S4XCS7_9CORY</name>
<dbReference type="InterPro" id="IPR014017">
    <property type="entry name" value="DNA_helicase_UvrD-like_C"/>
</dbReference>
<dbReference type="EMBL" id="CP003696">
    <property type="protein sequence ID" value="AGP30391.1"/>
    <property type="molecule type" value="Genomic_DNA"/>
</dbReference>
<comment type="catalytic activity">
    <reaction evidence="6">
        <text>Couples ATP hydrolysis with the unwinding of duplex DNA by translocating in the 3'-5' direction.</text>
        <dbReference type="EC" id="5.6.2.4"/>
    </reaction>
</comment>
<dbReference type="InterPro" id="IPR014016">
    <property type="entry name" value="UvrD-like_ATP-bd"/>
</dbReference>
<dbReference type="Pfam" id="PF13361">
    <property type="entry name" value="UvrD_C"/>
    <property type="match status" value="1"/>
</dbReference>
<evidence type="ECO:0000256" key="8">
    <source>
        <dbReference type="ARBA" id="ARBA00048988"/>
    </source>
</evidence>
<evidence type="ECO:0000313" key="13">
    <source>
        <dbReference type="Proteomes" id="UP000014809"/>
    </source>
</evidence>
<dbReference type="GO" id="GO:0003677">
    <property type="term" value="F:DNA binding"/>
    <property type="evidence" value="ECO:0007669"/>
    <property type="project" value="InterPro"/>
</dbReference>
<gene>
    <name evidence="12" type="ORF">A606_03700</name>
</gene>
<dbReference type="Pfam" id="PF00580">
    <property type="entry name" value="UvrD-helicase"/>
    <property type="match status" value="1"/>
</dbReference>
<evidence type="ECO:0000256" key="4">
    <source>
        <dbReference type="ARBA" id="ARBA00022840"/>
    </source>
</evidence>
<keyword evidence="13" id="KW-1185">Reference proteome</keyword>
<keyword evidence="3 9" id="KW-0347">Helicase</keyword>
<proteinExistence type="predicted"/>
<dbReference type="GO" id="GO:0043138">
    <property type="term" value="F:3'-5' DNA helicase activity"/>
    <property type="evidence" value="ECO:0007669"/>
    <property type="project" value="UniProtKB-EC"/>
</dbReference>
<dbReference type="Gene3D" id="3.40.50.300">
    <property type="entry name" value="P-loop containing nucleotide triphosphate hydrolases"/>
    <property type="match status" value="3"/>
</dbReference>
<feature type="binding site" evidence="9">
    <location>
        <begin position="14"/>
        <end position="21"/>
    </location>
    <ligand>
        <name>ATP</name>
        <dbReference type="ChEBI" id="CHEBI:30616"/>
    </ligand>
</feature>
<evidence type="ECO:0000256" key="2">
    <source>
        <dbReference type="ARBA" id="ARBA00022801"/>
    </source>
</evidence>
<evidence type="ECO:0000259" key="11">
    <source>
        <dbReference type="PROSITE" id="PS51217"/>
    </source>
</evidence>
<evidence type="ECO:0000256" key="3">
    <source>
        <dbReference type="ARBA" id="ARBA00022806"/>
    </source>
</evidence>
<dbReference type="GO" id="GO:0005524">
    <property type="term" value="F:ATP binding"/>
    <property type="evidence" value="ECO:0007669"/>
    <property type="project" value="UniProtKB-UniRule"/>
</dbReference>
<protein>
    <recommendedName>
        <fullName evidence="7">DNA 3'-5' helicase</fullName>
        <ecNumber evidence="7">5.6.2.4</ecNumber>
    </recommendedName>
</protein>